<dbReference type="Gene3D" id="3.40.50.150">
    <property type="entry name" value="Vaccinia Virus protein VP39"/>
    <property type="match status" value="1"/>
</dbReference>
<dbReference type="FunFam" id="3.40.50.150:FF:000041">
    <property type="entry name" value="Ribosomal RNA small subunit methyltransferase G"/>
    <property type="match status" value="1"/>
</dbReference>
<protein>
    <recommendedName>
        <fullName evidence="6">Ribosomal RNA small subunit methyltransferase G</fullName>
        <ecNumber evidence="6">2.1.1.-</ecNumber>
    </recommendedName>
    <alternativeName>
        <fullName evidence="6">16S rRNA 7-methylguanosine methyltransferase</fullName>
        <shortName evidence="6">16S rRNA m7G methyltransferase</shortName>
    </alternativeName>
</protein>
<dbReference type="Pfam" id="PF02527">
    <property type="entry name" value="GidB"/>
    <property type="match status" value="1"/>
</dbReference>
<feature type="binding site" evidence="6">
    <location>
        <begin position="121"/>
        <end position="122"/>
    </location>
    <ligand>
        <name>S-adenosyl-L-methionine</name>
        <dbReference type="ChEBI" id="CHEBI:59789"/>
    </ligand>
</feature>
<comment type="similarity">
    <text evidence="6">Belongs to the methyltransferase superfamily. RNA methyltransferase RsmG family.</text>
</comment>
<evidence type="ECO:0000256" key="2">
    <source>
        <dbReference type="ARBA" id="ARBA00022552"/>
    </source>
</evidence>
<dbReference type="PANTHER" id="PTHR31760:SF0">
    <property type="entry name" value="S-ADENOSYL-L-METHIONINE-DEPENDENT METHYLTRANSFERASES SUPERFAMILY PROTEIN"/>
    <property type="match status" value="1"/>
</dbReference>
<evidence type="ECO:0000256" key="3">
    <source>
        <dbReference type="ARBA" id="ARBA00022603"/>
    </source>
</evidence>
<feature type="binding site" evidence="6">
    <location>
        <position position="140"/>
    </location>
    <ligand>
        <name>S-adenosyl-L-methionine</name>
        <dbReference type="ChEBI" id="CHEBI:59789"/>
    </ligand>
</feature>
<feature type="binding site" evidence="6">
    <location>
        <position position="75"/>
    </location>
    <ligand>
        <name>S-adenosyl-L-methionine</name>
        <dbReference type="ChEBI" id="CHEBI:59789"/>
    </ligand>
</feature>
<dbReference type="EC" id="2.1.1.-" evidence="6"/>
<evidence type="ECO:0000256" key="1">
    <source>
        <dbReference type="ARBA" id="ARBA00022490"/>
    </source>
</evidence>
<dbReference type="InterPro" id="IPR029063">
    <property type="entry name" value="SAM-dependent_MTases_sf"/>
</dbReference>
<dbReference type="OrthoDB" id="9808773at2"/>
<dbReference type="InterPro" id="IPR003682">
    <property type="entry name" value="rRNA_ssu_MeTfrase_G"/>
</dbReference>
<accession>A0A553V6P2</accession>
<evidence type="ECO:0000313" key="8">
    <source>
        <dbReference type="EMBL" id="TSA88157.1"/>
    </source>
</evidence>
<dbReference type="GO" id="GO:0070043">
    <property type="term" value="F:rRNA (guanine-N7-)-methyltransferase activity"/>
    <property type="evidence" value="ECO:0007669"/>
    <property type="project" value="UniProtKB-UniRule"/>
</dbReference>
<evidence type="ECO:0000256" key="6">
    <source>
        <dbReference type="HAMAP-Rule" id="MF_00074"/>
    </source>
</evidence>
<dbReference type="GO" id="GO:0005829">
    <property type="term" value="C:cytosol"/>
    <property type="evidence" value="ECO:0007669"/>
    <property type="project" value="TreeGrafter"/>
</dbReference>
<organism evidence="8 9">
    <name type="scientific">Deinococcus detaillensis</name>
    <dbReference type="NCBI Taxonomy" id="2592048"/>
    <lineage>
        <taxon>Bacteria</taxon>
        <taxon>Thermotogati</taxon>
        <taxon>Deinococcota</taxon>
        <taxon>Deinococci</taxon>
        <taxon>Deinococcales</taxon>
        <taxon>Deinococcaceae</taxon>
        <taxon>Deinococcus</taxon>
    </lineage>
</organism>
<keyword evidence="4 6" id="KW-0808">Transferase</keyword>
<dbReference type="EMBL" id="VKDB01000001">
    <property type="protein sequence ID" value="TSA88157.1"/>
    <property type="molecule type" value="Genomic_DNA"/>
</dbReference>
<evidence type="ECO:0000313" key="9">
    <source>
        <dbReference type="Proteomes" id="UP000316092"/>
    </source>
</evidence>
<reference evidence="8 9" key="1">
    <citation type="submission" date="2019-07" db="EMBL/GenBank/DDBJ databases">
        <title>Deinococcus detaillus sp. nov., isolated from humus soil in Antarctica.</title>
        <authorList>
            <person name="Zhang K."/>
        </authorList>
    </citation>
    <scope>NUCLEOTIDE SEQUENCE [LARGE SCALE GENOMIC DNA]</scope>
    <source>
        <strain evidence="8 9">H1</strain>
    </source>
</reference>
<evidence type="ECO:0000256" key="5">
    <source>
        <dbReference type="ARBA" id="ARBA00022691"/>
    </source>
</evidence>
<name>A0A553V6P2_9DEIO</name>
<dbReference type="AlphaFoldDB" id="A0A553V6P2"/>
<evidence type="ECO:0000256" key="7">
    <source>
        <dbReference type="SAM" id="MobiDB-lite"/>
    </source>
</evidence>
<keyword evidence="1 6" id="KW-0963">Cytoplasm</keyword>
<feature type="binding site" evidence="6">
    <location>
        <begin position="93"/>
        <end position="95"/>
    </location>
    <ligand>
        <name>S-adenosyl-L-methionine</name>
        <dbReference type="ChEBI" id="CHEBI:59789"/>
    </ligand>
</feature>
<comment type="function">
    <text evidence="6">Specifically methylates the N7 position of a guanine in 16S rRNA.</text>
</comment>
<dbReference type="NCBIfam" id="TIGR00138">
    <property type="entry name" value="rsmG_gidB"/>
    <property type="match status" value="1"/>
</dbReference>
<dbReference type="SUPFAM" id="SSF53335">
    <property type="entry name" value="S-adenosyl-L-methionine-dependent methyltransferases"/>
    <property type="match status" value="1"/>
</dbReference>
<keyword evidence="9" id="KW-1185">Reference proteome</keyword>
<feature type="binding site" evidence="6">
    <location>
        <position position="70"/>
    </location>
    <ligand>
        <name>S-adenosyl-L-methionine</name>
        <dbReference type="ChEBI" id="CHEBI:59789"/>
    </ligand>
</feature>
<sequence>MDAGAELQLDLKPYLPAFAQLQSALIEGNRQLNLTALTTERDIILKHFVDSLSCDIGGWLSGAGHVLDLGTGAGFPTLPLAIVNPGIQFLAVDATRKKIEYVSRTAASLGLSNVEVLASRAELLGRDLAHREQYQRVVARAVAALPVLAELALPLLQIGGLLIAQKGQLSAEELAAGQQAAAELGAELFHVKHFELPISRDQRSVVVMRKLSATPSRYPRREGIPSKQPLFWGNEQIKRSEDKEA</sequence>
<dbReference type="HAMAP" id="MF_00074">
    <property type="entry name" value="16SrRNA_methyltr_G"/>
    <property type="match status" value="1"/>
</dbReference>
<gene>
    <name evidence="6 8" type="primary">rsmG</name>
    <name evidence="8" type="ORF">FNU79_01125</name>
</gene>
<keyword evidence="5 6" id="KW-0949">S-adenosyl-L-methionine</keyword>
<dbReference type="PANTHER" id="PTHR31760">
    <property type="entry name" value="S-ADENOSYL-L-METHIONINE-DEPENDENT METHYLTRANSFERASES SUPERFAMILY PROTEIN"/>
    <property type="match status" value="1"/>
</dbReference>
<dbReference type="Proteomes" id="UP000316092">
    <property type="component" value="Unassembled WGS sequence"/>
</dbReference>
<dbReference type="CDD" id="cd02440">
    <property type="entry name" value="AdoMet_MTases"/>
    <property type="match status" value="1"/>
</dbReference>
<feature type="compositionally biased region" description="Basic and acidic residues" evidence="7">
    <location>
        <begin position="236"/>
        <end position="245"/>
    </location>
</feature>
<feature type="region of interest" description="Disordered" evidence="7">
    <location>
        <begin position="216"/>
        <end position="245"/>
    </location>
</feature>
<evidence type="ECO:0000256" key="4">
    <source>
        <dbReference type="ARBA" id="ARBA00022679"/>
    </source>
</evidence>
<comment type="subcellular location">
    <subcellularLocation>
        <location evidence="6">Cytoplasm</location>
    </subcellularLocation>
</comment>
<keyword evidence="3 6" id="KW-0489">Methyltransferase</keyword>
<comment type="caution">
    <text evidence="8">The sequence shown here is derived from an EMBL/GenBank/DDBJ whole genome shotgun (WGS) entry which is preliminary data.</text>
</comment>
<keyword evidence="2 6" id="KW-0698">rRNA processing</keyword>
<proteinExistence type="inferred from homology"/>